<dbReference type="GO" id="GO:0005886">
    <property type="term" value="C:plasma membrane"/>
    <property type="evidence" value="ECO:0007669"/>
    <property type="project" value="TreeGrafter"/>
</dbReference>
<dbReference type="PANTHER" id="PTHR30531:SF12">
    <property type="entry name" value="FLAGELLAR BIOSYNTHETIC PROTEIN FLHB"/>
    <property type="match status" value="1"/>
</dbReference>
<dbReference type="EMBL" id="SLXT01000048">
    <property type="protein sequence ID" value="TCP59784.1"/>
    <property type="molecule type" value="Genomic_DNA"/>
</dbReference>
<dbReference type="GO" id="GO:0009306">
    <property type="term" value="P:protein secretion"/>
    <property type="evidence" value="ECO:0007669"/>
    <property type="project" value="InterPro"/>
</dbReference>
<dbReference type="RefSeq" id="WP_131921052.1">
    <property type="nucleotide sequence ID" value="NZ_JAOQNU010000049.1"/>
</dbReference>
<dbReference type="OrthoDB" id="9810419at2"/>
<name>A0A4R2RBN8_9FIRM</name>
<proteinExistence type="predicted"/>
<evidence type="ECO:0000313" key="2">
    <source>
        <dbReference type="Proteomes" id="UP000294813"/>
    </source>
</evidence>
<sequence>MAFSFFNQKRKKEQQPQRAAAIHYDPVTGAPTVIAQGHGQLAQKIIDLAKEKQIPLQENPVLVEHLMNMDLGDQIPPQLYLVVAEILLMIETMENQHDPYLPPVSMDIADSDGESASIAEPIAEEAYTIDISTKKP</sequence>
<dbReference type="Proteomes" id="UP000294813">
    <property type="component" value="Unassembled WGS sequence"/>
</dbReference>
<dbReference type="Pfam" id="PF01312">
    <property type="entry name" value="Bac_export_2"/>
    <property type="match status" value="1"/>
</dbReference>
<dbReference type="PANTHER" id="PTHR30531">
    <property type="entry name" value="FLAGELLAR BIOSYNTHETIC PROTEIN FLHB"/>
    <property type="match status" value="1"/>
</dbReference>
<keyword evidence="2" id="KW-1185">Reference proteome</keyword>
<protein>
    <submittedName>
        <fullName evidence="1">Flagellar biosynthesis protein</fullName>
    </submittedName>
</protein>
<dbReference type="InterPro" id="IPR006135">
    <property type="entry name" value="T3SS_substrate_exporter"/>
</dbReference>
<reference evidence="1 2" key="1">
    <citation type="submission" date="2019-03" db="EMBL/GenBank/DDBJ databases">
        <title>Genomic Encyclopedia of Type Strains, Phase IV (KMG-IV): sequencing the most valuable type-strain genomes for metagenomic binning, comparative biology and taxonomic classification.</title>
        <authorList>
            <person name="Goeker M."/>
        </authorList>
    </citation>
    <scope>NUCLEOTIDE SEQUENCE [LARGE SCALE GENOMIC DNA]</scope>
    <source>
        <strain evidence="1 2">DSM 11170</strain>
    </source>
</reference>
<keyword evidence="1" id="KW-0966">Cell projection</keyword>
<gene>
    <name evidence="1" type="ORF">EDD73_1482</name>
</gene>
<accession>A0A4R2RBN8</accession>
<evidence type="ECO:0000313" key="1">
    <source>
        <dbReference type="EMBL" id="TCP59784.1"/>
    </source>
</evidence>
<dbReference type="SUPFAM" id="SSF160544">
    <property type="entry name" value="EscU C-terminal domain-like"/>
    <property type="match status" value="1"/>
</dbReference>
<keyword evidence="1" id="KW-0969">Cilium</keyword>
<comment type="caution">
    <text evidence="1">The sequence shown here is derived from an EMBL/GenBank/DDBJ whole genome shotgun (WGS) entry which is preliminary data.</text>
</comment>
<keyword evidence="1" id="KW-0282">Flagellum</keyword>
<dbReference type="InterPro" id="IPR029025">
    <property type="entry name" value="T3SS_substrate_exporter_C"/>
</dbReference>
<organism evidence="1 2">
    <name type="scientific">Heliophilum fasciatum</name>
    <dbReference type="NCBI Taxonomy" id="35700"/>
    <lineage>
        <taxon>Bacteria</taxon>
        <taxon>Bacillati</taxon>
        <taxon>Bacillota</taxon>
        <taxon>Clostridia</taxon>
        <taxon>Eubacteriales</taxon>
        <taxon>Heliobacteriaceae</taxon>
        <taxon>Heliophilum</taxon>
    </lineage>
</organism>
<dbReference type="AlphaFoldDB" id="A0A4R2RBN8"/>
<dbReference type="Gene3D" id="3.40.1690.10">
    <property type="entry name" value="secretion proteins EscU"/>
    <property type="match status" value="1"/>
</dbReference>